<dbReference type="InterPro" id="IPR043502">
    <property type="entry name" value="DNA/RNA_pol_sf"/>
</dbReference>
<reference evidence="1 2" key="2">
    <citation type="journal article" date="2021" name="Genomics">
        <title>High-quality reference genome for Clonorchis sinensis.</title>
        <authorList>
            <person name="Young N.D."/>
            <person name="Stroehlein A.J."/>
            <person name="Kinkar L."/>
            <person name="Wang T."/>
            <person name="Sohn W.M."/>
            <person name="Chang B.C.H."/>
            <person name="Kaur P."/>
            <person name="Weisz D."/>
            <person name="Dudchenko O."/>
            <person name="Aiden E.L."/>
            <person name="Korhonen P.K."/>
            <person name="Gasser R.B."/>
        </authorList>
    </citation>
    <scope>NUCLEOTIDE SEQUENCE [LARGE SCALE GENOMIC DNA]</scope>
    <source>
        <strain evidence="1">Cs-k2</strain>
    </source>
</reference>
<name>A0A3R7JH79_CLOSI</name>
<dbReference type="SUPFAM" id="SSF56672">
    <property type="entry name" value="DNA/RNA polymerases"/>
    <property type="match status" value="1"/>
</dbReference>
<comment type="caution">
    <text evidence="1">The sequence shown here is derived from an EMBL/GenBank/DDBJ whole genome shotgun (WGS) entry which is preliminary data.</text>
</comment>
<accession>A0A3R7JH79</accession>
<dbReference type="EMBL" id="NIRI02000005">
    <property type="protein sequence ID" value="KAG5455068.1"/>
    <property type="molecule type" value="Genomic_DNA"/>
</dbReference>
<dbReference type="AlphaFoldDB" id="A0A3R7JH79"/>
<organism evidence="1 2">
    <name type="scientific">Clonorchis sinensis</name>
    <name type="common">Chinese liver fluke</name>
    <dbReference type="NCBI Taxonomy" id="79923"/>
    <lineage>
        <taxon>Eukaryota</taxon>
        <taxon>Metazoa</taxon>
        <taxon>Spiralia</taxon>
        <taxon>Lophotrochozoa</taxon>
        <taxon>Platyhelminthes</taxon>
        <taxon>Trematoda</taxon>
        <taxon>Digenea</taxon>
        <taxon>Opisthorchiida</taxon>
        <taxon>Opisthorchiata</taxon>
        <taxon>Opisthorchiidae</taxon>
        <taxon>Clonorchis</taxon>
    </lineage>
</organism>
<protein>
    <submittedName>
        <fullName evidence="1">Uncharacterized protein</fullName>
    </submittedName>
</protein>
<dbReference type="Proteomes" id="UP000286415">
    <property type="component" value="Unassembled WGS sequence"/>
</dbReference>
<sequence length="131" mass="14916">MCRCSKLPLSSVEIVTSLLQNNTPFVWSEQEAFKPNSDCLRCITILTYADISPFNFALIQDTGASERAIRSVLSQRSCEALEIVVALTSRSLSHRGKRYRTVKHPRHYLLGRWGLVQTDDTSPIFKMFPRP</sequence>
<reference evidence="1 2" key="1">
    <citation type="journal article" date="2018" name="Biotechnol. Adv.">
        <title>Improved genomic resources and new bioinformatic workflow for the carcinogenic parasite Clonorchis sinensis: Biotechnological implications.</title>
        <authorList>
            <person name="Wang D."/>
            <person name="Korhonen P.K."/>
            <person name="Gasser R.B."/>
            <person name="Young N.D."/>
        </authorList>
    </citation>
    <scope>NUCLEOTIDE SEQUENCE [LARGE SCALE GENOMIC DNA]</scope>
    <source>
        <strain evidence="1">Cs-k2</strain>
    </source>
</reference>
<gene>
    <name evidence="1" type="ORF">CSKR_104576</name>
</gene>
<dbReference type="InParanoid" id="A0A3R7JH79"/>
<proteinExistence type="predicted"/>
<evidence type="ECO:0000313" key="1">
    <source>
        <dbReference type="EMBL" id="KAG5455068.1"/>
    </source>
</evidence>
<evidence type="ECO:0000313" key="2">
    <source>
        <dbReference type="Proteomes" id="UP000286415"/>
    </source>
</evidence>
<keyword evidence="2" id="KW-1185">Reference proteome</keyword>